<reference evidence="7" key="1">
    <citation type="submission" date="2021-03" db="EMBL/GenBank/DDBJ databases">
        <title>Study of the foodborne Vibrio vulnificus isolates from China.</title>
        <authorList>
            <person name="Zheng Z."/>
            <person name="Ye L."/>
        </authorList>
    </citation>
    <scope>NUCLEOTIDE SEQUENCE</scope>
    <source>
        <strain evidence="7">Vv1582</strain>
    </source>
</reference>
<comment type="subcellular location">
    <subcellularLocation>
        <location evidence="1">Membrane</location>
        <topology evidence="1">Multi-pass membrane protein</topology>
    </subcellularLocation>
</comment>
<organism evidence="7 8">
    <name type="scientific">Vibrio vulnificus</name>
    <dbReference type="NCBI Taxonomy" id="672"/>
    <lineage>
        <taxon>Bacteria</taxon>
        <taxon>Pseudomonadati</taxon>
        <taxon>Pseudomonadota</taxon>
        <taxon>Gammaproteobacteria</taxon>
        <taxon>Vibrionales</taxon>
        <taxon>Vibrionaceae</taxon>
        <taxon>Vibrio</taxon>
    </lineage>
</organism>
<evidence type="ECO:0000256" key="5">
    <source>
        <dbReference type="SAM" id="Phobius"/>
    </source>
</evidence>
<feature type="transmembrane region" description="Helical" evidence="5">
    <location>
        <begin position="12"/>
        <end position="34"/>
    </location>
</feature>
<evidence type="ECO:0000313" key="8">
    <source>
        <dbReference type="Proteomes" id="UP000664056"/>
    </source>
</evidence>
<name>A0AAW4HGT0_VIBVL</name>
<dbReference type="InterPro" id="IPR012340">
    <property type="entry name" value="NA-bd_OB-fold"/>
</dbReference>
<dbReference type="RefSeq" id="WP_039451417.1">
    <property type="nucleotide sequence ID" value="NZ_CP014636.1"/>
</dbReference>
<protein>
    <submittedName>
        <fullName evidence="7">NfeD family protein</fullName>
    </submittedName>
</protein>
<dbReference type="Gene3D" id="2.40.50.140">
    <property type="entry name" value="Nucleic acid-binding proteins"/>
    <property type="match status" value="1"/>
</dbReference>
<dbReference type="Pfam" id="PF01957">
    <property type="entry name" value="NfeD"/>
    <property type="match status" value="1"/>
</dbReference>
<dbReference type="PANTHER" id="PTHR33507:SF3">
    <property type="entry name" value="INNER MEMBRANE PROTEIN YBBJ"/>
    <property type="match status" value="1"/>
</dbReference>
<accession>A0AAW4HGT0</accession>
<evidence type="ECO:0000256" key="4">
    <source>
        <dbReference type="ARBA" id="ARBA00023136"/>
    </source>
</evidence>
<dbReference type="GO" id="GO:0005886">
    <property type="term" value="C:plasma membrane"/>
    <property type="evidence" value="ECO:0007669"/>
    <property type="project" value="TreeGrafter"/>
</dbReference>
<feature type="domain" description="NfeD-like C-terminal" evidence="6">
    <location>
        <begin position="93"/>
        <end position="148"/>
    </location>
</feature>
<keyword evidence="3 5" id="KW-1133">Transmembrane helix</keyword>
<dbReference type="Proteomes" id="UP000664056">
    <property type="component" value="Unassembled WGS sequence"/>
</dbReference>
<gene>
    <name evidence="7" type="ORF">J0J18_19365</name>
</gene>
<evidence type="ECO:0000313" key="7">
    <source>
        <dbReference type="EMBL" id="MBN8123906.1"/>
    </source>
</evidence>
<dbReference type="InterPro" id="IPR052165">
    <property type="entry name" value="Membrane_assoc_protease"/>
</dbReference>
<keyword evidence="2 5" id="KW-0812">Transmembrane</keyword>
<evidence type="ECO:0000256" key="3">
    <source>
        <dbReference type="ARBA" id="ARBA00022989"/>
    </source>
</evidence>
<evidence type="ECO:0000256" key="1">
    <source>
        <dbReference type="ARBA" id="ARBA00004141"/>
    </source>
</evidence>
<keyword evidence="4 5" id="KW-0472">Membrane</keyword>
<dbReference type="SUPFAM" id="SSF141322">
    <property type="entry name" value="NfeD domain-like"/>
    <property type="match status" value="1"/>
</dbReference>
<sequence>MIELLDGINHWHWLALGLALLAVELLGTAGYFLWLGLSALLVGLLLSLIPMSWQLQWSAFAVFSLVTTWLWWRKQLAKDQQDDSSRDLNQKQKQLVGQEIILKEDIHAGMNRIQVADTTWSAHSDIDIPAGSKIKIIALDGIVLTIRKIDFL</sequence>
<dbReference type="InterPro" id="IPR002810">
    <property type="entry name" value="NfeD-like_C"/>
</dbReference>
<dbReference type="PANTHER" id="PTHR33507">
    <property type="entry name" value="INNER MEMBRANE PROTEIN YBBJ"/>
    <property type="match status" value="1"/>
</dbReference>
<proteinExistence type="predicted"/>
<dbReference type="AlphaFoldDB" id="A0AAW4HGT0"/>
<comment type="caution">
    <text evidence="7">The sequence shown here is derived from an EMBL/GenBank/DDBJ whole genome shotgun (WGS) entry which is preliminary data.</text>
</comment>
<evidence type="ECO:0000256" key="2">
    <source>
        <dbReference type="ARBA" id="ARBA00022692"/>
    </source>
</evidence>
<dbReference type="EMBL" id="JAFKOQ010000018">
    <property type="protein sequence ID" value="MBN8123906.1"/>
    <property type="molecule type" value="Genomic_DNA"/>
</dbReference>
<evidence type="ECO:0000259" key="6">
    <source>
        <dbReference type="Pfam" id="PF01957"/>
    </source>
</evidence>
<feature type="transmembrane region" description="Helical" evidence="5">
    <location>
        <begin position="54"/>
        <end position="72"/>
    </location>
</feature>